<dbReference type="PROSITE" id="PS50110">
    <property type="entry name" value="RESPONSE_REGULATORY"/>
    <property type="match status" value="1"/>
</dbReference>
<dbReference type="InterPro" id="IPR001789">
    <property type="entry name" value="Sig_transdc_resp-reg_receiver"/>
</dbReference>
<evidence type="ECO:0000259" key="3">
    <source>
        <dbReference type="PROSITE" id="PS50110"/>
    </source>
</evidence>
<dbReference type="PANTHER" id="PTHR44591">
    <property type="entry name" value="STRESS RESPONSE REGULATOR PROTEIN 1"/>
    <property type="match status" value="1"/>
</dbReference>
<accession>A0A8J3N2N0</accession>
<dbReference type="InterPro" id="IPR050595">
    <property type="entry name" value="Bact_response_regulator"/>
</dbReference>
<dbReference type="Gene3D" id="3.40.50.2300">
    <property type="match status" value="1"/>
</dbReference>
<dbReference type="InterPro" id="IPR011006">
    <property type="entry name" value="CheY-like_superfamily"/>
</dbReference>
<evidence type="ECO:0000313" key="4">
    <source>
        <dbReference type="EMBL" id="GHO93355.1"/>
    </source>
</evidence>
<comment type="caution">
    <text evidence="4">The sequence shown here is derived from an EMBL/GenBank/DDBJ whole genome shotgun (WGS) entry which is preliminary data.</text>
</comment>
<keyword evidence="5" id="KW-1185">Reference proteome</keyword>
<dbReference type="EMBL" id="BNJK01000001">
    <property type="protein sequence ID" value="GHO93355.1"/>
    <property type="molecule type" value="Genomic_DNA"/>
</dbReference>
<dbReference type="Pfam" id="PF00072">
    <property type="entry name" value="Response_reg"/>
    <property type="match status" value="1"/>
</dbReference>
<keyword evidence="1 2" id="KW-0597">Phosphoprotein</keyword>
<reference evidence="4" key="1">
    <citation type="submission" date="2020-10" db="EMBL/GenBank/DDBJ databases">
        <title>Taxonomic study of unclassified bacteria belonging to the class Ktedonobacteria.</title>
        <authorList>
            <person name="Yabe S."/>
            <person name="Wang C.M."/>
            <person name="Zheng Y."/>
            <person name="Sakai Y."/>
            <person name="Cavaletti L."/>
            <person name="Monciardini P."/>
            <person name="Donadio S."/>
        </authorList>
    </citation>
    <scope>NUCLEOTIDE SEQUENCE</scope>
    <source>
        <strain evidence="4">ID150040</strain>
    </source>
</reference>
<dbReference type="AlphaFoldDB" id="A0A8J3N2N0"/>
<proteinExistence type="predicted"/>
<dbReference type="PANTHER" id="PTHR44591:SF3">
    <property type="entry name" value="RESPONSE REGULATORY DOMAIN-CONTAINING PROTEIN"/>
    <property type="match status" value="1"/>
</dbReference>
<evidence type="ECO:0000256" key="2">
    <source>
        <dbReference type="PROSITE-ProRule" id="PRU00169"/>
    </source>
</evidence>
<organism evidence="4 5">
    <name type="scientific">Reticulibacter mediterranei</name>
    <dbReference type="NCBI Taxonomy" id="2778369"/>
    <lineage>
        <taxon>Bacteria</taxon>
        <taxon>Bacillati</taxon>
        <taxon>Chloroflexota</taxon>
        <taxon>Ktedonobacteria</taxon>
        <taxon>Ktedonobacterales</taxon>
        <taxon>Reticulibacteraceae</taxon>
        <taxon>Reticulibacter</taxon>
    </lineage>
</organism>
<evidence type="ECO:0000313" key="5">
    <source>
        <dbReference type="Proteomes" id="UP000597444"/>
    </source>
</evidence>
<dbReference type="SMART" id="SM00448">
    <property type="entry name" value="REC"/>
    <property type="match status" value="1"/>
</dbReference>
<sequence length="153" mass="17373">MFHPPLWLFESRGGSQRRGDVVTKRILVVDDRNDLLHLMRRVLEDEQYQVSILQDGRDAFATVRSQLPDLLILDLKLGTISGQDVLKQLKSDEVTADVPVIVYTAAVLEADEVAKLIEGDQQHYQNVHLLRKPFELNTLLDTVEELLENSGRG</sequence>
<dbReference type="Proteomes" id="UP000597444">
    <property type="component" value="Unassembled WGS sequence"/>
</dbReference>
<feature type="modified residue" description="4-aspartylphosphate" evidence="2">
    <location>
        <position position="74"/>
    </location>
</feature>
<name>A0A8J3N2N0_9CHLR</name>
<evidence type="ECO:0000256" key="1">
    <source>
        <dbReference type="ARBA" id="ARBA00022553"/>
    </source>
</evidence>
<protein>
    <recommendedName>
        <fullName evidence="3">Response regulatory domain-containing protein</fullName>
    </recommendedName>
</protein>
<dbReference type="SUPFAM" id="SSF52172">
    <property type="entry name" value="CheY-like"/>
    <property type="match status" value="1"/>
</dbReference>
<gene>
    <name evidence="4" type="ORF">KSF_034030</name>
</gene>
<dbReference type="GO" id="GO:0000160">
    <property type="term" value="P:phosphorelay signal transduction system"/>
    <property type="evidence" value="ECO:0007669"/>
    <property type="project" value="InterPro"/>
</dbReference>
<feature type="domain" description="Response regulatory" evidence="3">
    <location>
        <begin position="25"/>
        <end position="147"/>
    </location>
</feature>